<evidence type="ECO:0000313" key="8">
    <source>
        <dbReference type="Proteomes" id="UP001549749"/>
    </source>
</evidence>
<dbReference type="InterPro" id="IPR013325">
    <property type="entry name" value="RNA_pol_sigma_r2"/>
</dbReference>
<reference evidence="7 8" key="1">
    <citation type="submission" date="2024-06" db="EMBL/GenBank/DDBJ databases">
        <title>Chitinophaga defluvii sp. nov., isolated from municipal sewage.</title>
        <authorList>
            <person name="Zhang L."/>
        </authorList>
    </citation>
    <scope>NUCLEOTIDE SEQUENCE [LARGE SCALE GENOMIC DNA]</scope>
    <source>
        <strain evidence="7 8">H8</strain>
    </source>
</reference>
<evidence type="ECO:0000313" key="7">
    <source>
        <dbReference type="EMBL" id="MET6995955.1"/>
    </source>
</evidence>
<sequence length="196" mass="22606">MSIRAVHNEALLVTELIAGSEKALAALFNAYHHQLVAYVLTVIPSQEMAIEIVQDVYVKLWMSRDELHKVDKFTAYLFILTRNYTLNCLKKMARDRRKAQQYHQFIYESAAIPDQGETRTDRLALIERAVAQLPAQQQQAYLLSREHGMKYAEIAEKMGLSKESVKKYIHLALKSIAEFVKSHAVVLLILMEQRKF</sequence>
<name>A0ABV2SYU9_9BACT</name>
<dbReference type="NCBIfam" id="TIGR02937">
    <property type="entry name" value="sigma70-ECF"/>
    <property type="match status" value="1"/>
</dbReference>
<dbReference type="InterPro" id="IPR007627">
    <property type="entry name" value="RNA_pol_sigma70_r2"/>
</dbReference>
<protein>
    <submittedName>
        <fullName evidence="7">Sigma-70 family RNA polymerase sigma factor</fullName>
    </submittedName>
</protein>
<comment type="similarity">
    <text evidence="1">Belongs to the sigma-70 factor family. ECF subfamily.</text>
</comment>
<dbReference type="InterPro" id="IPR014284">
    <property type="entry name" value="RNA_pol_sigma-70_dom"/>
</dbReference>
<dbReference type="Gene3D" id="1.10.1740.10">
    <property type="match status" value="1"/>
</dbReference>
<keyword evidence="8" id="KW-1185">Reference proteome</keyword>
<organism evidence="7 8">
    <name type="scientific">Chitinophaga defluvii</name>
    <dbReference type="NCBI Taxonomy" id="3163343"/>
    <lineage>
        <taxon>Bacteria</taxon>
        <taxon>Pseudomonadati</taxon>
        <taxon>Bacteroidota</taxon>
        <taxon>Chitinophagia</taxon>
        <taxon>Chitinophagales</taxon>
        <taxon>Chitinophagaceae</taxon>
        <taxon>Chitinophaga</taxon>
    </lineage>
</organism>
<evidence type="ECO:0000259" key="6">
    <source>
        <dbReference type="Pfam" id="PF08281"/>
    </source>
</evidence>
<dbReference type="SUPFAM" id="SSF88659">
    <property type="entry name" value="Sigma3 and sigma4 domains of RNA polymerase sigma factors"/>
    <property type="match status" value="1"/>
</dbReference>
<dbReference type="Pfam" id="PF04542">
    <property type="entry name" value="Sigma70_r2"/>
    <property type="match status" value="1"/>
</dbReference>
<gene>
    <name evidence="7" type="ORF">ABR189_01185</name>
</gene>
<dbReference type="Pfam" id="PF08281">
    <property type="entry name" value="Sigma70_r4_2"/>
    <property type="match status" value="1"/>
</dbReference>
<dbReference type="InterPro" id="IPR013324">
    <property type="entry name" value="RNA_pol_sigma_r3/r4-like"/>
</dbReference>
<evidence type="ECO:0000256" key="4">
    <source>
        <dbReference type="ARBA" id="ARBA00023163"/>
    </source>
</evidence>
<dbReference type="InterPro" id="IPR013249">
    <property type="entry name" value="RNA_pol_sigma70_r4_t2"/>
</dbReference>
<keyword evidence="3" id="KW-0731">Sigma factor</keyword>
<proteinExistence type="inferred from homology"/>
<dbReference type="SUPFAM" id="SSF88946">
    <property type="entry name" value="Sigma2 domain of RNA polymerase sigma factors"/>
    <property type="match status" value="1"/>
</dbReference>
<feature type="domain" description="RNA polymerase sigma factor 70 region 4 type 2" evidence="6">
    <location>
        <begin position="125"/>
        <end position="175"/>
    </location>
</feature>
<evidence type="ECO:0000256" key="1">
    <source>
        <dbReference type="ARBA" id="ARBA00010641"/>
    </source>
</evidence>
<dbReference type="InterPro" id="IPR039425">
    <property type="entry name" value="RNA_pol_sigma-70-like"/>
</dbReference>
<evidence type="ECO:0000256" key="2">
    <source>
        <dbReference type="ARBA" id="ARBA00023015"/>
    </source>
</evidence>
<dbReference type="PANTHER" id="PTHR43133">
    <property type="entry name" value="RNA POLYMERASE ECF-TYPE SIGMA FACTO"/>
    <property type="match status" value="1"/>
</dbReference>
<accession>A0ABV2SYU9</accession>
<dbReference type="EMBL" id="JBEXAC010000001">
    <property type="protein sequence ID" value="MET6995955.1"/>
    <property type="molecule type" value="Genomic_DNA"/>
</dbReference>
<keyword evidence="2" id="KW-0805">Transcription regulation</keyword>
<comment type="caution">
    <text evidence="7">The sequence shown here is derived from an EMBL/GenBank/DDBJ whole genome shotgun (WGS) entry which is preliminary data.</text>
</comment>
<feature type="domain" description="RNA polymerase sigma-70 region 2" evidence="5">
    <location>
        <begin position="27"/>
        <end position="91"/>
    </location>
</feature>
<dbReference type="PANTHER" id="PTHR43133:SF46">
    <property type="entry name" value="RNA POLYMERASE SIGMA-70 FACTOR ECF SUBFAMILY"/>
    <property type="match status" value="1"/>
</dbReference>
<dbReference type="InterPro" id="IPR036388">
    <property type="entry name" value="WH-like_DNA-bd_sf"/>
</dbReference>
<evidence type="ECO:0000256" key="3">
    <source>
        <dbReference type="ARBA" id="ARBA00023082"/>
    </source>
</evidence>
<evidence type="ECO:0000259" key="5">
    <source>
        <dbReference type="Pfam" id="PF04542"/>
    </source>
</evidence>
<dbReference type="Gene3D" id="1.10.10.10">
    <property type="entry name" value="Winged helix-like DNA-binding domain superfamily/Winged helix DNA-binding domain"/>
    <property type="match status" value="1"/>
</dbReference>
<dbReference type="RefSeq" id="WP_354658602.1">
    <property type="nucleotide sequence ID" value="NZ_JBEXAC010000001.1"/>
</dbReference>
<keyword evidence="4" id="KW-0804">Transcription</keyword>
<dbReference type="Proteomes" id="UP001549749">
    <property type="component" value="Unassembled WGS sequence"/>
</dbReference>